<feature type="region of interest" description="Disordered" evidence="1">
    <location>
        <begin position="396"/>
        <end position="462"/>
    </location>
</feature>
<dbReference type="OMA" id="TEANNAC"/>
<comment type="caution">
    <text evidence="2">The sequence shown here is derived from an EMBL/GenBank/DDBJ whole genome shotgun (WGS) entry which is preliminary data.</text>
</comment>
<evidence type="ECO:0000256" key="1">
    <source>
        <dbReference type="SAM" id="MobiDB-lite"/>
    </source>
</evidence>
<keyword evidence="3" id="KW-1185">Reference proteome</keyword>
<protein>
    <submittedName>
        <fullName evidence="2">Uncharacterized protein</fullName>
    </submittedName>
</protein>
<dbReference type="EMBL" id="JABSTR010000007">
    <property type="protein sequence ID" value="KAH9374540.1"/>
    <property type="molecule type" value="Genomic_DNA"/>
</dbReference>
<dbReference type="OrthoDB" id="6435150at2759"/>
<feature type="region of interest" description="Disordered" evidence="1">
    <location>
        <begin position="1"/>
        <end position="27"/>
    </location>
</feature>
<reference evidence="2 3" key="1">
    <citation type="journal article" date="2020" name="Cell">
        <title>Large-Scale Comparative Analyses of Tick Genomes Elucidate Their Genetic Diversity and Vector Capacities.</title>
        <authorList>
            <consortium name="Tick Genome and Microbiome Consortium (TIGMIC)"/>
            <person name="Jia N."/>
            <person name="Wang J."/>
            <person name="Shi W."/>
            <person name="Du L."/>
            <person name="Sun Y."/>
            <person name="Zhan W."/>
            <person name="Jiang J.F."/>
            <person name="Wang Q."/>
            <person name="Zhang B."/>
            <person name="Ji P."/>
            <person name="Bell-Sakyi L."/>
            <person name="Cui X.M."/>
            <person name="Yuan T.T."/>
            <person name="Jiang B.G."/>
            <person name="Yang W.F."/>
            <person name="Lam T.T."/>
            <person name="Chang Q.C."/>
            <person name="Ding S.J."/>
            <person name="Wang X.J."/>
            <person name="Zhu J.G."/>
            <person name="Ruan X.D."/>
            <person name="Zhao L."/>
            <person name="Wei J.T."/>
            <person name="Ye R.Z."/>
            <person name="Que T.C."/>
            <person name="Du C.H."/>
            <person name="Zhou Y.H."/>
            <person name="Cheng J.X."/>
            <person name="Dai P.F."/>
            <person name="Guo W.B."/>
            <person name="Han X.H."/>
            <person name="Huang E.J."/>
            <person name="Li L.F."/>
            <person name="Wei W."/>
            <person name="Gao Y.C."/>
            <person name="Liu J.Z."/>
            <person name="Shao H.Z."/>
            <person name="Wang X."/>
            <person name="Wang C.C."/>
            <person name="Yang T.C."/>
            <person name="Huo Q.B."/>
            <person name="Li W."/>
            <person name="Chen H.Y."/>
            <person name="Chen S.E."/>
            <person name="Zhou L.G."/>
            <person name="Ni X.B."/>
            <person name="Tian J.H."/>
            <person name="Sheng Y."/>
            <person name="Liu T."/>
            <person name="Pan Y.S."/>
            <person name="Xia L.Y."/>
            <person name="Li J."/>
            <person name="Zhao F."/>
            <person name="Cao W.C."/>
        </authorList>
    </citation>
    <scope>NUCLEOTIDE SEQUENCE [LARGE SCALE GENOMIC DNA]</scope>
    <source>
        <strain evidence="2">HaeL-2018</strain>
    </source>
</reference>
<feature type="compositionally biased region" description="Basic and acidic residues" evidence="1">
    <location>
        <begin position="451"/>
        <end position="462"/>
    </location>
</feature>
<evidence type="ECO:0000313" key="3">
    <source>
        <dbReference type="Proteomes" id="UP000821853"/>
    </source>
</evidence>
<accession>A0A9J6GJH4</accession>
<feature type="compositionally biased region" description="Low complexity" evidence="1">
    <location>
        <begin position="608"/>
        <end position="622"/>
    </location>
</feature>
<gene>
    <name evidence="2" type="ORF">HPB48_012950</name>
</gene>
<dbReference type="AlphaFoldDB" id="A0A9J6GJH4"/>
<evidence type="ECO:0000313" key="2">
    <source>
        <dbReference type="EMBL" id="KAH9374540.1"/>
    </source>
</evidence>
<name>A0A9J6GJH4_HAELO</name>
<sequence>MELESLEKSNGKNTKVQEHIPGPIEGTGFHFRDQWPLKLLSWKANLSTELQERKSSVDFINKAFEELKAECEFDSKTTRKKGEDEAGLGQTAYKAVDASAPGLEDKTTLLQHLISTEDNWAAVRDGAWHPDPRRPSVSYKSPELRSTTRLLQRDQPAAHELRSESVDRRESATKRRRDSGGISVQARRASVRAPPAFHRQHHSERRTRTGSCARPTGPEASKKGGKKGNRKSQAGGAKAKSVTAGSKNGDAARELRREREKTRQLELQVELARMNAGAPDGAVAGDASARKENALRSFSKMLCGAIPKFPSDAEVPVWFDTVECLFQRYGVPQEIQAHLVYPLVARRGGAAGRGPAQVNTEPRQVALRDVARGNEWFRATAIADLLAVHDSAEESHATLHRKNSRPYLHPQGAAQRAGKREGRFPLGKQGSQATSQCHKCGGAAHPPAECPKSRDGPPDERRVQRVATAESTQPHLLAAKVASVSKSRPELPAVEVACGSETLRMVVDSGSEITVLRESRVPTKLVKRDVSITLVAAFGNRVSARLVTLPLALIGDSNCSPIAAGIKENAQVLCALTDKLAAHTDGLLSAEAWELLQAAAQRPPGSVEPPAADSGGAAEAQAMGENTRGGDEETEINRKTLKEYRTKIANINWGFVLEITEANNACNMFIKIPTEVYTCCFSFKKRQVP</sequence>
<feature type="region of interest" description="Disordered" evidence="1">
    <location>
        <begin position="603"/>
        <end position="636"/>
    </location>
</feature>
<feature type="region of interest" description="Disordered" evidence="1">
    <location>
        <begin position="125"/>
        <end position="260"/>
    </location>
</feature>
<dbReference type="Proteomes" id="UP000821853">
    <property type="component" value="Chromosome 5"/>
</dbReference>
<organism evidence="2 3">
    <name type="scientific">Haemaphysalis longicornis</name>
    <name type="common">Bush tick</name>
    <dbReference type="NCBI Taxonomy" id="44386"/>
    <lineage>
        <taxon>Eukaryota</taxon>
        <taxon>Metazoa</taxon>
        <taxon>Ecdysozoa</taxon>
        <taxon>Arthropoda</taxon>
        <taxon>Chelicerata</taxon>
        <taxon>Arachnida</taxon>
        <taxon>Acari</taxon>
        <taxon>Parasitiformes</taxon>
        <taxon>Ixodida</taxon>
        <taxon>Ixodoidea</taxon>
        <taxon>Ixodidae</taxon>
        <taxon>Haemaphysalinae</taxon>
        <taxon>Haemaphysalis</taxon>
    </lineage>
</organism>
<proteinExistence type="predicted"/>
<feature type="compositionally biased region" description="Basic and acidic residues" evidence="1">
    <location>
        <begin position="156"/>
        <end position="173"/>
    </location>
</feature>
<feature type="compositionally biased region" description="Basic and acidic residues" evidence="1">
    <location>
        <begin position="1"/>
        <end position="18"/>
    </location>
</feature>
<dbReference type="VEuPathDB" id="VectorBase:HLOH_052438"/>
<feature type="compositionally biased region" description="Basic and acidic residues" evidence="1">
    <location>
        <begin position="250"/>
        <end position="260"/>
    </location>
</feature>